<dbReference type="InterPro" id="IPR043452">
    <property type="entry name" value="BZIP46-like"/>
</dbReference>
<dbReference type="InterPro" id="IPR004827">
    <property type="entry name" value="bZIP"/>
</dbReference>
<feature type="compositionally biased region" description="Polar residues" evidence="4">
    <location>
        <begin position="1"/>
        <end position="16"/>
    </location>
</feature>
<dbReference type="PROSITE" id="PS00036">
    <property type="entry name" value="BZIP_BASIC"/>
    <property type="match status" value="1"/>
</dbReference>
<evidence type="ECO:0000313" key="7">
    <source>
        <dbReference type="Proteomes" id="UP001370490"/>
    </source>
</evidence>
<sequence length="291" mass="32458">MLSSTPLEENIRPSSQNHHRGSSTSTSSSSSSPSPFSPSSLLQNPRTNKTMEEVWKDINLASLQDNPTRGHHHQDIISHIPTSQNHRNSQNANFRGMILQDFLARPSNIDPPTSLVSSSTTNSSAVYGDSPATVLSLNSIGEFHFLENPLRTQKPVSNVTGLSGGFEALANSSSGLSCFGRKRFSESDSNGSDRRHKRMIKNRESAARSRARKQESLCPFLFYFSFPLFFAGKKRFILYTLSAYTNELELEVAHLMEENARLRREQQQLYVAAAAQFPKKPTLYRSSTAPF</sequence>
<evidence type="ECO:0000256" key="4">
    <source>
        <dbReference type="SAM" id="MobiDB-lite"/>
    </source>
</evidence>
<feature type="domain" description="BZIP" evidence="5">
    <location>
        <begin position="197"/>
        <end position="212"/>
    </location>
</feature>
<proteinExistence type="predicted"/>
<evidence type="ECO:0000313" key="6">
    <source>
        <dbReference type="EMBL" id="KAK6922552.1"/>
    </source>
</evidence>
<evidence type="ECO:0000256" key="1">
    <source>
        <dbReference type="ARBA" id="ARBA00004123"/>
    </source>
</evidence>
<dbReference type="AlphaFoldDB" id="A0AAN8V4J9"/>
<dbReference type="Gene3D" id="1.20.5.170">
    <property type="match status" value="1"/>
</dbReference>
<protein>
    <recommendedName>
        <fullName evidence="5">BZIP domain-containing protein</fullName>
    </recommendedName>
</protein>
<keyword evidence="2" id="KW-0238">DNA-binding</keyword>
<dbReference type="SUPFAM" id="SSF57959">
    <property type="entry name" value="Leucine zipper domain"/>
    <property type="match status" value="1"/>
</dbReference>
<accession>A0AAN8V4J9</accession>
<evidence type="ECO:0000256" key="3">
    <source>
        <dbReference type="ARBA" id="ARBA00023242"/>
    </source>
</evidence>
<dbReference type="EMBL" id="JBAMMX010000018">
    <property type="protein sequence ID" value="KAK6922552.1"/>
    <property type="molecule type" value="Genomic_DNA"/>
</dbReference>
<dbReference type="PANTHER" id="PTHR22952">
    <property type="entry name" value="CAMP-RESPONSE ELEMENT BINDING PROTEIN-RELATED"/>
    <property type="match status" value="1"/>
</dbReference>
<feature type="compositionally biased region" description="Low complexity" evidence="4">
    <location>
        <begin position="22"/>
        <end position="40"/>
    </location>
</feature>
<keyword evidence="3" id="KW-0539">Nucleus</keyword>
<gene>
    <name evidence="6" type="ORF">RJ641_010856</name>
</gene>
<comment type="subcellular location">
    <subcellularLocation>
        <location evidence="1">Nucleus</location>
    </subcellularLocation>
</comment>
<feature type="region of interest" description="Disordered" evidence="4">
    <location>
        <begin position="1"/>
        <end position="46"/>
    </location>
</feature>
<reference evidence="6 7" key="1">
    <citation type="submission" date="2023-12" db="EMBL/GenBank/DDBJ databases">
        <title>A high-quality genome assembly for Dillenia turbinata (Dilleniales).</title>
        <authorList>
            <person name="Chanderbali A."/>
        </authorList>
    </citation>
    <scope>NUCLEOTIDE SEQUENCE [LARGE SCALE GENOMIC DNA]</scope>
    <source>
        <strain evidence="6">LSX21</strain>
        <tissue evidence="6">Leaf</tissue>
    </source>
</reference>
<dbReference type="InterPro" id="IPR046347">
    <property type="entry name" value="bZIP_sf"/>
</dbReference>
<dbReference type="GO" id="GO:0045893">
    <property type="term" value="P:positive regulation of DNA-templated transcription"/>
    <property type="evidence" value="ECO:0007669"/>
    <property type="project" value="InterPro"/>
</dbReference>
<dbReference type="GO" id="GO:0003677">
    <property type="term" value="F:DNA binding"/>
    <property type="evidence" value="ECO:0007669"/>
    <property type="project" value="UniProtKB-KW"/>
</dbReference>
<feature type="region of interest" description="Disordered" evidence="4">
    <location>
        <begin position="184"/>
        <end position="208"/>
    </location>
</feature>
<comment type="caution">
    <text evidence="6">The sequence shown here is derived from an EMBL/GenBank/DDBJ whole genome shotgun (WGS) entry which is preliminary data.</text>
</comment>
<dbReference type="GO" id="GO:0003700">
    <property type="term" value="F:DNA-binding transcription factor activity"/>
    <property type="evidence" value="ECO:0007669"/>
    <property type="project" value="InterPro"/>
</dbReference>
<evidence type="ECO:0000256" key="2">
    <source>
        <dbReference type="ARBA" id="ARBA00023125"/>
    </source>
</evidence>
<dbReference type="Proteomes" id="UP001370490">
    <property type="component" value="Unassembled WGS sequence"/>
</dbReference>
<name>A0AAN8V4J9_9MAGN</name>
<dbReference type="SMART" id="SM00338">
    <property type="entry name" value="BRLZ"/>
    <property type="match status" value="1"/>
</dbReference>
<dbReference type="GO" id="GO:0005634">
    <property type="term" value="C:nucleus"/>
    <property type="evidence" value="ECO:0007669"/>
    <property type="project" value="UniProtKB-SubCell"/>
</dbReference>
<dbReference type="CDD" id="cd14707">
    <property type="entry name" value="bZIP_plant_BZIP46"/>
    <property type="match status" value="1"/>
</dbReference>
<organism evidence="6 7">
    <name type="scientific">Dillenia turbinata</name>
    <dbReference type="NCBI Taxonomy" id="194707"/>
    <lineage>
        <taxon>Eukaryota</taxon>
        <taxon>Viridiplantae</taxon>
        <taxon>Streptophyta</taxon>
        <taxon>Embryophyta</taxon>
        <taxon>Tracheophyta</taxon>
        <taxon>Spermatophyta</taxon>
        <taxon>Magnoliopsida</taxon>
        <taxon>eudicotyledons</taxon>
        <taxon>Gunneridae</taxon>
        <taxon>Pentapetalae</taxon>
        <taxon>Dilleniales</taxon>
        <taxon>Dilleniaceae</taxon>
        <taxon>Dillenia</taxon>
    </lineage>
</organism>
<dbReference type="PANTHER" id="PTHR22952:SF433">
    <property type="entry name" value="PROTEIN FD"/>
    <property type="match status" value="1"/>
</dbReference>
<keyword evidence="7" id="KW-1185">Reference proteome</keyword>
<evidence type="ECO:0000259" key="5">
    <source>
        <dbReference type="PROSITE" id="PS00036"/>
    </source>
</evidence>